<dbReference type="Gene3D" id="1.10.10.60">
    <property type="entry name" value="Homeodomain-like"/>
    <property type="match status" value="1"/>
</dbReference>
<keyword evidence="20" id="KW-1185">Reference proteome</keyword>
<dbReference type="EMBL" id="JAACNH010000004">
    <property type="protein sequence ID" value="KAG8444762.1"/>
    <property type="molecule type" value="Genomic_DNA"/>
</dbReference>
<dbReference type="GO" id="GO:0005739">
    <property type="term" value="C:mitochondrion"/>
    <property type="evidence" value="ECO:0007669"/>
    <property type="project" value="UniProtKB-SubCell"/>
</dbReference>
<feature type="coiled-coil region" evidence="17">
    <location>
        <begin position="79"/>
        <end position="138"/>
    </location>
</feature>
<keyword evidence="6" id="KW-0597">Phosphoprotein</keyword>
<evidence type="ECO:0000256" key="11">
    <source>
        <dbReference type="ARBA" id="ARBA00023159"/>
    </source>
</evidence>
<feature type="compositionally biased region" description="Basic and acidic residues" evidence="18">
    <location>
        <begin position="173"/>
        <end position="185"/>
    </location>
</feature>
<dbReference type="OrthoDB" id="1938039at2759"/>
<keyword evidence="10" id="KW-0496">Mitochondrion</keyword>
<evidence type="ECO:0000256" key="16">
    <source>
        <dbReference type="ARBA" id="ARBA00078515"/>
    </source>
</evidence>
<keyword evidence="8" id="KW-0007">Acetylation</keyword>
<keyword evidence="17" id="KW-0175">Coiled coil</keyword>
<sequence length="1768" mass="200117">MSEKHLSEEHEMMYFQDLYDSPAKSDASSVDIYDGLDLSGATGGAVATPTRDCLDLYEEILTEEGTAKEASFNDLQSEYVKCQKQMKELVGKFKELQTQNMSLQNENQCLKKNISALIKTARVEINRKQDEIDRLNQRPSTSVHARAIKLMSLPLMRPSKATCQDESRLREFEPKNMDSSAKADLKQQAINSKNSSYSPKLSKETDIDAGDIKSSCSSKFTNVKTNLQKGSLENCLSVNETKVRKERHIEFPYKDNDRRPRREEHRNSTHGIPSEKKSADLKDKTVGYTTSQIKNTSSRESRVKRSETNTEKSHRKSLSSSSQDKSSSLKDRVQSKDEPYSKEKLQKTLEKSSNRDYKDYEKEKNTENRSRVNEKNDDPPRRSKRTSYLKDESLPKSKSEITDHRRGSDAGRRAKYNNEYNKDSDYKSSQSSSSTITNHKKSKREDKHLPEIKDIKYNWDKKDENKRSKEKAGHRNDRKEKKHIDEGIEKLQVLSKQSSEVERFCRTEDQCPTELNAQKNLQIQKQTLSVKDLKLSYMETLNLTLSSPKKKSNCYSDTNQQQSLTCDKENLISGVKILEAATQIDDSCASKDISTLEEKSVSHEKNISELVNLTFDAPPMEKETLSNAASHTNEFEPGPKLCFQEQELKDVGGESEGIHSKTELSLGAVVEVSVDDDLPTVNAVKMETQFTTDGSEIIDMDSMRDIDECSGCDSPPRDEDSAAQTGLYQDNLLLSNKLHRDAENHTIIKSITEPIQGICKSSNIHLVEISTKEDDLKQCFIDDCSKNIDLHFIRRIPKVISPLKSPMRPLVKLHRIDYTGTASVVRVLNKELYEASIGNRSTHFSKELNKENFQPVCKNGPSPETCSMVIISSDEMEEGEIVSDVEEVIACTVTRPTNQSPKASLDKENVSAHPVTLPGEDTSLRKPNGIISPPKQAAAKSRRGSKSFSKKLLQKNNKKVKGSVANCCLEDIMKIERPSTVQDVLQMMRVIRKHIRKKYMKFKMQFTVRQYHKVIEIGTFYFLALVKTIDWSTVCSSPRSLQKKLCKYLERKLKKLKKNGIVDRIFEQHLLDMKKKLWKFVEDQLDSLFDIMNALLLKFCDKATIETNGDESFRHIRNRDSLSVKENSLHHNKAKSESVKENNLHHNKAKSESQTVSESHKTEPNIFKNIEEPGIHCSREQAKTFSLVRDSKSEILLCGNKKSELKGVPHCSKIIPSERQKSETSSLTFNLVSDDHMGDIFKNLLSDLETLENNKTSEDKAWGLKTPEKTNHCSPRYETIISSVVENTPMKTSLQPASSFSWPPLTPTHLQPSSFSTFETVVNPDALDESCMLEIPLSSSSSNNLPGSEERTKFFSSVLMEDLAVSLTVPSPLKSDSHLSFLQTVTAHECISEEIISKQYSEDPVLEEDVAEQDLHLTLDSDNSNSSFENTNKPSSFHCLTSEPMQAVIMEKSNDHFIVKIRRAVSASPPNFDCPFTEKENADEKDLANHFTNVSLKEAVSPGNKCSQICKNEVCQISKHEDHLSGFNKDILEHFVNDESKEENLVGSPQKGGKETNVPLLKSVEPADHIGAFSRVISGTNINLTCLSDTDQTKHENCNISPEQIAEEEIICNKRSTGDFNDKSLNKRKKSIIEEPLAKRQCVECLQPKSKVETKKQDKIEAHNIPSMESSQRRHTRSASDGTVNLCSSSKCSSSSLSAKNVIKKKGEVVVSWSREEDRLILLECQRLGPNMKTFFLLSSKIKKLPNQIEERFRQLMKLFKKSRYSSS</sequence>
<evidence type="ECO:0000256" key="4">
    <source>
        <dbReference type="ARBA" id="ARBA00022490"/>
    </source>
</evidence>
<protein>
    <recommendedName>
        <fullName evidence="15">CASP8-associated protein 2</fullName>
    </recommendedName>
    <alternativeName>
        <fullName evidence="16">FLICE-associated huge protein</fullName>
    </alternativeName>
</protein>
<dbReference type="PANTHER" id="PTHR15489:SF2">
    <property type="entry name" value="CASP8-ASSOCIATED PROTEIN 2"/>
    <property type="match status" value="1"/>
</dbReference>
<keyword evidence="5" id="KW-0678">Repressor</keyword>
<feature type="compositionally biased region" description="Basic and acidic residues" evidence="18">
    <location>
        <begin position="249"/>
        <end position="285"/>
    </location>
</feature>
<evidence type="ECO:0000256" key="12">
    <source>
        <dbReference type="ARBA" id="ARBA00023163"/>
    </source>
</evidence>
<feature type="compositionally biased region" description="Basic and acidic residues" evidence="18">
    <location>
        <begin position="388"/>
        <end position="412"/>
    </location>
</feature>
<feature type="region of interest" description="Disordered" evidence="18">
    <location>
        <begin position="462"/>
        <end position="484"/>
    </location>
</feature>
<keyword evidence="4" id="KW-0963">Cytoplasm</keyword>
<name>A0A8T2JKF5_9PIPI</name>
<feature type="compositionally biased region" description="Polar residues" evidence="18">
    <location>
        <begin position="287"/>
        <end position="296"/>
    </location>
</feature>
<evidence type="ECO:0000256" key="17">
    <source>
        <dbReference type="SAM" id="Coils"/>
    </source>
</evidence>
<dbReference type="FunFam" id="1.10.10.60:FF:000265">
    <property type="entry name" value="CASP8-associated protein 2 isoform X1"/>
    <property type="match status" value="1"/>
</dbReference>
<dbReference type="GO" id="GO:0016605">
    <property type="term" value="C:PML body"/>
    <property type="evidence" value="ECO:0007669"/>
    <property type="project" value="UniProtKB-SubCell"/>
</dbReference>
<reference evidence="19" key="1">
    <citation type="thesis" date="2020" institute="ProQuest LLC" country="789 East Eisenhower Parkway, Ann Arbor, MI, USA">
        <title>Comparative Genomics and Chromosome Evolution.</title>
        <authorList>
            <person name="Mudd A.B."/>
        </authorList>
    </citation>
    <scope>NUCLEOTIDE SEQUENCE</scope>
    <source>
        <strain evidence="19">Female2</strain>
        <tissue evidence="19">Blood</tissue>
    </source>
</reference>
<feature type="compositionally biased region" description="Basic and acidic residues" evidence="18">
    <location>
        <begin position="327"/>
        <end position="381"/>
    </location>
</feature>
<keyword evidence="7" id="KW-0053">Apoptosis</keyword>
<dbReference type="GO" id="GO:0003714">
    <property type="term" value="F:transcription corepressor activity"/>
    <property type="evidence" value="ECO:0007669"/>
    <property type="project" value="TreeGrafter"/>
</dbReference>
<dbReference type="GO" id="GO:0008625">
    <property type="term" value="P:extrinsic apoptotic signaling pathway via death domain receptors"/>
    <property type="evidence" value="ECO:0007669"/>
    <property type="project" value="UniProtKB-ARBA"/>
</dbReference>
<keyword evidence="13" id="KW-0539">Nucleus</keyword>
<feature type="region of interest" description="Disordered" evidence="18">
    <location>
        <begin position="1124"/>
        <end position="1162"/>
    </location>
</feature>
<evidence type="ECO:0000256" key="9">
    <source>
        <dbReference type="ARBA" id="ARBA00023015"/>
    </source>
</evidence>
<evidence type="ECO:0000256" key="1">
    <source>
        <dbReference type="ARBA" id="ARBA00004173"/>
    </source>
</evidence>
<dbReference type="Pfam" id="PF21227">
    <property type="entry name" value="Myb_DNA-binding_7"/>
    <property type="match status" value="1"/>
</dbReference>
<evidence type="ECO:0000256" key="3">
    <source>
        <dbReference type="ARBA" id="ARBA00004496"/>
    </source>
</evidence>
<accession>A0A8T2JKF5</accession>
<gene>
    <name evidence="19" type="ORF">GDO86_009801</name>
</gene>
<keyword evidence="12" id="KW-0804">Transcription</keyword>
<dbReference type="Proteomes" id="UP000812440">
    <property type="component" value="Chromosome 5"/>
</dbReference>
<evidence type="ECO:0000256" key="13">
    <source>
        <dbReference type="ARBA" id="ARBA00023242"/>
    </source>
</evidence>
<dbReference type="PANTHER" id="PTHR15489">
    <property type="entry name" value="CASPASE 8 ASSOCIATED PROTEIN 2"/>
    <property type="match status" value="1"/>
</dbReference>
<comment type="subcellular location">
    <subcellularLocation>
        <location evidence="3">Cytoplasm</location>
    </subcellularLocation>
    <subcellularLocation>
        <location evidence="1">Mitochondrion</location>
    </subcellularLocation>
    <subcellularLocation>
        <location evidence="2">Nucleus</location>
        <location evidence="2">PML body</location>
    </subcellularLocation>
</comment>
<organism evidence="19 20">
    <name type="scientific">Hymenochirus boettgeri</name>
    <name type="common">Congo dwarf clawed frog</name>
    <dbReference type="NCBI Taxonomy" id="247094"/>
    <lineage>
        <taxon>Eukaryota</taxon>
        <taxon>Metazoa</taxon>
        <taxon>Chordata</taxon>
        <taxon>Craniata</taxon>
        <taxon>Vertebrata</taxon>
        <taxon>Euteleostomi</taxon>
        <taxon>Amphibia</taxon>
        <taxon>Batrachia</taxon>
        <taxon>Anura</taxon>
        <taxon>Pipoidea</taxon>
        <taxon>Pipidae</taxon>
        <taxon>Pipinae</taxon>
        <taxon>Hymenochirus</taxon>
    </lineage>
</organism>
<dbReference type="GO" id="GO:0036337">
    <property type="term" value="P:Fas signaling pathway"/>
    <property type="evidence" value="ECO:0007669"/>
    <property type="project" value="TreeGrafter"/>
</dbReference>
<proteinExistence type="predicted"/>
<evidence type="ECO:0000256" key="7">
    <source>
        <dbReference type="ARBA" id="ARBA00022703"/>
    </source>
</evidence>
<keyword evidence="14" id="KW-0131">Cell cycle</keyword>
<evidence type="ECO:0000256" key="6">
    <source>
        <dbReference type="ARBA" id="ARBA00022553"/>
    </source>
</evidence>
<evidence type="ECO:0000256" key="5">
    <source>
        <dbReference type="ARBA" id="ARBA00022491"/>
    </source>
</evidence>
<evidence type="ECO:0000313" key="19">
    <source>
        <dbReference type="EMBL" id="KAG8444762.1"/>
    </source>
</evidence>
<feature type="region of interest" description="Disordered" evidence="18">
    <location>
        <begin position="896"/>
        <end position="948"/>
    </location>
</feature>
<evidence type="ECO:0000256" key="8">
    <source>
        <dbReference type="ARBA" id="ARBA00022990"/>
    </source>
</evidence>
<feature type="region of interest" description="Disordered" evidence="18">
    <location>
        <begin position="173"/>
        <end position="205"/>
    </location>
</feature>
<feature type="compositionally biased region" description="Basic and acidic residues" evidence="18">
    <location>
        <begin position="1124"/>
        <end position="1144"/>
    </location>
</feature>
<feature type="compositionally biased region" description="Polar residues" evidence="18">
    <location>
        <begin position="188"/>
        <end position="199"/>
    </location>
</feature>
<keyword evidence="11" id="KW-0010">Activator</keyword>
<feature type="region of interest" description="Disordered" evidence="18">
    <location>
        <begin position="1655"/>
        <end position="1682"/>
    </location>
</feature>
<dbReference type="InterPro" id="IPR039674">
    <property type="entry name" value="FLASH"/>
</dbReference>
<evidence type="ECO:0000256" key="14">
    <source>
        <dbReference type="ARBA" id="ARBA00023306"/>
    </source>
</evidence>
<comment type="caution">
    <text evidence="19">The sequence shown here is derived from an EMBL/GenBank/DDBJ whole genome shotgun (WGS) entry which is preliminary data.</text>
</comment>
<dbReference type="InterPro" id="IPR009057">
    <property type="entry name" value="Homeodomain-like_sf"/>
</dbReference>
<keyword evidence="9" id="KW-0805">Transcription regulation</keyword>
<feature type="region of interest" description="Disordered" evidence="18">
    <location>
        <begin position="249"/>
        <end position="449"/>
    </location>
</feature>
<dbReference type="SUPFAM" id="SSF46689">
    <property type="entry name" value="Homeodomain-like"/>
    <property type="match status" value="1"/>
</dbReference>
<evidence type="ECO:0000256" key="15">
    <source>
        <dbReference type="ARBA" id="ARBA00069865"/>
    </source>
</evidence>
<evidence type="ECO:0000313" key="20">
    <source>
        <dbReference type="Proteomes" id="UP000812440"/>
    </source>
</evidence>
<evidence type="ECO:0000256" key="10">
    <source>
        <dbReference type="ARBA" id="ARBA00023128"/>
    </source>
</evidence>
<evidence type="ECO:0000256" key="2">
    <source>
        <dbReference type="ARBA" id="ARBA00004322"/>
    </source>
</evidence>
<feature type="compositionally biased region" description="Basic and acidic residues" evidence="18">
    <location>
        <begin position="297"/>
        <end position="312"/>
    </location>
</feature>
<evidence type="ECO:0000256" key="18">
    <source>
        <dbReference type="SAM" id="MobiDB-lite"/>
    </source>
</evidence>